<comment type="caution">
    <text evidence="4">The sequence shown here is derived from an EMBL/GenBank/DDBJ whole genome shotgun (WGS) entry which is preliminary data.</text>
</comment>
<proteinExistence type="inferred from homology"/>
<dbReference type="InterPro" id="IPR036291">
    <property type="entry name" value="NAD(P)-bd_dom_sf"/>
</dbReference>
<evidence type="ECO:0000256" key="1">
    <source>
        <dbReference type="ARBA" id="ARBA00006484"/>
    </source>
</evidence>
<dbReference type="RefSeq" id="WP_275810349.1">
    <property type="nucleotide sequence ID" value="NZ_BAAANM010000017.1"/>
</dbReference>
<dbReference type="PANTHER" id="PTHR43490">
    <property type="entry name" value="(+)-NEOMENTHOL DEHYDROGENASE"/>
    <property type="match status" value="1"/>
</dbReference>
<evidence type="ECO:0000256" key="3">
    <source>
        <dbReference type="ARBA" id="ARBA00023002"/>
    </source>
</evidence>
<organism evidence="4 5">
    <name type="scientific">Streptantibioticus ferralitis</name>
    <dbReference type="NCBI Taxonomy" id="236510"/>
    <lineage>
        <taxon>Bacteria</taxon>
        <taxon>Bacillati</taxon>
        <taxon>Actinomycetota</taxon>
        <taxon>Actinomycetes</taxon>
        <taxon>Kitasatosporales</taxon>
        <taxon>Streptomycetaceae</taxon>
        <taxon>Streptantibioticus</taxon>
    </lineage>
</organism>
<evidence type="ECO:0000313" key="5">
    <source>
        <dbReference type="Proteomes" id="UP001220022"/>
    </source>
</evidence>
<keyword evidence="5" id="KW-1185">Reference proteome</keyword>
<keyword evidence="2" id="KW-0521">NADP</keyword>
<accession>A0ABT5YVH4</accession>
<protein>
    <submittedName>
        <fullName evidence="4">Uncharacterized protein</fullName>
    </submittedName>
</protein>
<sequence>MNVSSSPGSLARVTDPQRFESTRSFPAYSSSRSAVNMLTVQYAKALPQLRFDVAHPGCTRTHLNGHKGTKTVQEGAEIILRMATIGPDGPTGGHFAADGPVPW</sequence>
<name>A0ABT5YVH4_9ACTN</name>
<dbReference type="EMBL" id="JARHTQ010000004">
    <property type="protein sequence ID" value="MDF2255596.1"/>
    <property type="molecule type" value="Genomic_DNA"/>
</dbReference>
<dbReference type="SUPFAM" id="SSF51735">
    <property type="entry name" value="NAD(P)-binding Rossmann-fold domains"/>
    <property type="match status" value="1"/>
</dbReference>
<dbReference type="Proteomes" id="UP001220022">
    <property type="component" value="Unassembled WGS sequence"/>
</dbReference>
<reference evidence="4 5" key="1">
    <citation type="submission" date="2023-03" db="EMBL/GenBank/DDBJ databases">
        <title>Draft genome sequence of type strain Streptomyces ferralitis JCM 14344.</title>
        <authorList>
            <person name="Klaysubun C."/>
            <person name="Duangmal K."/>
        </authorList>
    </citation>
    <scope>NUCLEOTIDE SEQUENCE [LARGE SCALE GENOMIC DNA]</scope>
    <source>
        <strain evidence="4 5">JCM 14344</strain>
    </source>
</reference>
<keyword evidence="3" id="KW-0560">Oxidoreductase</keyword>
<comment type="similarity">
    <text evidence="1">Belongs to the short-chain dehydrogenases/reductases (SDR) family.</text>
</comment>
<dbReference type="Gene3D" id="3.40.50.720">
    <property type="entry name" value="NAD(P)-binding Rossmann-like Domain"/>
    <property type="match status" value="1"/>
</dbReference>
<dbReference type="PANTHER" id="PTHR43490:SF99">
    <property type="entry name" value="SHORT-CHAIN DEHYDROGENASE_REDUCTASE"/>
    <property type="match status" value="1"/>
</dbReference>
<evidence type="ECO:0000313" key="4">
    <source>
        <dbReference type="EMBL" id="MDF2255596.1"/>
    </source>
</evidence>
<evidence type="ECO:0000256" key="2">
    <source>
        <dbReference type="ARBA" id="ARBA00022857"/>
    </source>
</evidence>
<gene>
    <name evidence="4" type="ORF">P2L57_07635</name>
</gene>